<proteinExistence type="predicted"/>
<dbReference type="AlphaFoldDB" id="A0A4R6VRD6"/>
<evidence type="ECO:0008006" key="3">
    <source>
        <dbReference type="Google" id="ProtNLM"/>
    </source>
</evidence>
<accession>A0A4R6VRD6</accession>
<comment type="caution">
    <text evidence="1">The sequence shown here is derived from an EMBL/GenBank/DDBJ whole genome shotgun (WGS) entry which is preliminary data.</text>
</comment>
<dbReference type="PIRSF" id="PIRSF031878">
    <property type="entry name" value="UCP031878"/>
    <property type="match status" value="1"/>
</dbReference>
<sequence length="242" mass="27343">MQINKSGVEFLTEITANQWGENKTMQKLSTRTLYNYWNNLRGTRSAPERRDVDPTKIRHALANTFILEADKLGTGFNFRLAGSHICSAYNRELKTRPFLDLWRRKDRDAIETLIKAVTDDHAAALVTFTGTSQHNHPLTFESILLPLRHNGATNTRIIGAITAIDEPYWFGTHPIMDQKITGLRLIWPDDHPTDLSGRDMQAEVAPENDLVDLKENYGGSVSVFGRSARRYAHLAVIDGGKQ</sequence>
<organism evidence="1 2">
    <name type="scientific">Maritalea mobilis</name>
    <dbReference type="NCBI Taxonomy" id="483324"/>
    <lineage>
        <taxon>Bacteria</taxon>
        <taxon>Pseudomonadati</taxon>
        <taxon>Pseudomonadota</taxon>
        <taxon>Alphaproteobacteria</taxon>
        <taxon>Hyphomicrobiales</taxon>
        <taxon>Devosiaceae</taxon>
        <taxon>Maritalea</taxon>
    </lineage>
</organism>
<dbReference type="InterPro" id="IPR009922">
    <property type="entry name" value="DUF1457"/>
</dbReference>
<keyword evidence="2" id="KW-1185">Reference proteome</keyword>
<dbReference type="Pfam" id="PF07310">
    <property type="entry name" value="PAS_5"/>
    <property type="match status" value="1"/>
</dbReference>
<evidence type="ECO:0000313" key="1">
    <source>
        <dbReference type="EMBL" id="TDQ66582.1"/>
    </source>
</evidence>
<protein>
    <recommendedName>
        <fullName evidence="3">PAS domain-containing protein</fullName>
    </recommendedName>
</protein>
<gene>
    <name evidence="1" type="ORF">ATL17_0584</name>
</gene>
<name>A0A4R6VRD6_9HYPH</name>
<evidence type="ECO:0000313" key="2">
    <source>
        <dbReference type="Proteomes" id="UP000295391"/>
    </source>
</evidence>
<dbReference type="EMBL" id="SNYR01000001">
    <property type="protein sequence ID" value="TDQ66582.1"/>
    <property type="molecule type" value="Genomic_DNA"/>
</dbReference>
<reference evidence="1 2" key="1">
    <citation type="submission" date="2019-03" db="EMBL/GenBank/DDBJ databases">
        <title>Genomic Encyclopedia of Type Strains, Phase III (KMG-III): the genomes of soil and plant-associated and newly described type strains.</title>
        <authorList>
            <person name="Whitman W."/>
        </authorList>
    </citation>
    <scope>NUCLEOTIDE SEQUENCE [LARGE SCALE GENOMIC DNA]</scope>
    <source>
        <strain evidence="1 2">CGMCC 1.7002</strain>
    </source>
</reference>
<dbReference type="RefSeq" id="WP_133571268.1">
    <property type="nucleotide sequence ID" value="NZ_SNYR01000001.1"/>
</dbReference>
<dbReference type="OrthoDB" id="8480244at2"/>
<dbReference type="Proteomes" id="UP000295391">
    <property type="component" value="Unassembled WGS sequence"/>
</dbReference>